<keyword evidence="2" id="KW-1185">Reference proteome</keyword>
<evidence type="ECO:0000313" key="2">
    <source>
        <dbReference type="Proteomes" id="UP000054324"/>
    </source>
</evidence>
<dbReference type="EMBL" id="KL597257">
    <property type="protein sequence ID" value="KER19291.1"/>
    <property type="molecule type" value="Genomic_DNA"/>
</dbReference>
<dbReference type="RefSeq" id="XP_009176966.1">
    <property type="nucleotide sequence ID" value="XM_009178702.1"/>
</dbReference>
<dbReference type="CTD" id="20329759"/>
<proteinExistence type="predicted"/>
<protein>
    <submittedName>
        <fullName evidence="1">Uncharacterized protein</fullName>
    </submittedName>
</protein>
<organism evidence="1 2">
    <name type="scientific">Opisthorchis viverrini</name>
    <name type="common">Southeast Asian liver fluke</name>
    <dbReference type="NCBI Taxonomy" id="6198"/>
    <lineage>
        <taxon>Eukaryota</taxon>
        <taxon>Metazoa</taxon>
        <taxon>Spiralia</taxon>
        <taxon>Lophotrochozoa</taxon>
        <taxon>Platyhelminthes</taxon>
        <taxon>Trematoda</taxon>
        <taxon>Digenea</taxon>
        <taxon>Opisthorchiida</taxon>
        <taxon>Opisthorchiata</taxon>
        <taxon>Opisthorchiidae</taxon>
        <taxon>Opisthorchis</taxon>
    </lineage>
</organism>
<evidence type="ECO:0000313" key="1">
    <source>
        <dbReference type="EMBL" id="KER19291.1"/>
    </source>
</evidence>
<dbReference type="Proteomes" id="UP000054324">
    <property type="component" value="Unassembled WGS sequence"/>
</dbReference>
<name>A0A074YWW1_OPIVI</name>
<dbReference type="AlphaFoldDB" id="A0A074YWW1"/>
<feature type="non-terminal residue" evidence="1">
    <location>
        <position position="95"/>
    </location>
</feature>
<dbReference type="GeneID" id="20329759"/>
<gene>
    <name evidence="1" type="ORF">T265_15594</name>
</gene>
<accession>A0A074YWW1</accession>
<reference evidence="1 2" key="1">
    <citation type="submission" date="2013-11" db="EMBL/GenBank/DDBJ databases">
        <title>Opisthorchis viverrini - life in the bile duct.</title>
        <authorList>
            <person name="Young N.D."/>
            <person name="Nagarajan N."/>
            <person name="Lin S.J."/>
            <person name="Korhonen P.K."/>
            <person name="Jex A.R."/>
            <person name="Hall R.S."/>
            <person name="Safavi-Hemami H."/>
            <person name="Kaewkong W."/>
            <person name="Bertrand D."/>
            <person name="Gao S."/>
            <person name="Seet Q."/>
            <person name="Wongkham S."/>
            <person name="Teh B.T."/>
            <person name="Wongkham C."/>
            <person name="Intapan P.M."/>
            <person name="Maleewong W."/>
            <person name="Yang X."/>
            <person name="Hu M."/>
            <person name="Wang Z."/>
            <person name="Hofmann A."/>
            <person name="Sternberg P.W."/>
            <person name="Tan P."/>
            <person name="Wang J."/>
            <person name="Gasser R.B."/>
        </authorList>
    </citation>
    <scope>NUCLEOTIDE SEQUENCE [LARGE SCALE GENOMIC DNA]</scope>
</reference>
<dbReference type="KEGG" id="ovi:T265_15594"/>
<sequence>MVWDEPSYSVEQMKYIAVMTVFAKSNTKNLLTGEEALSVEEMADDVALPASETSEASLIMGMPKFEAMKMSLLEFSRSRQPDLYNPLDKGVAINT</sequence>